<feature type="domain" description="Fe/B12 periplasmic-binding" evidence="3">
    <location>
        <begin position="37"/>
        <end position="286"/>
    </location>
</feature>
<keyword evidence="5" id="KW-1185">Reference proteome</keyword>
<sequence>MVGKVKMSVFSVKFQKLWLLALSFMAFSSYADKSEQRYVVLAPHIVEMLFDLGVGQRIVGATAHSDYPEEAKSIPLVGNYARLKIENILAYKPDVIFAWHSGNPSDDLQRLQQLGLNIVYSHTGDLENVAKELIEFGDIVGKPQRAKQIADEYLTQLAALRQKYSAKKPVKVFYELWSRPLTTVANSAWPQHHVTLCGGQNVFTGLIGDYPQIGLEQVVALKPQVIIQPMSDGEPNPDAVNWAQWPKIPAAKNKLIFEVNSDKLHRMTRRVLGEIDNLCSKIDIARQVYN</sequence>
<dbReference type="NCBIfam" id="NF038402">
    <property type="entry name" value="TroA_like"/>
    <property type="match status" value="1"/>
</dbReference>
<proteinExistence type="predicted"/>
<gene>
    <name evidence="4" type="ORF">C2869_01525</name>
</gene>
<dbReference type="SUPFAM" id="SSF53807">
    <property type="entry name" value="Helical backbone' metal receptor"/>
    <property type="match status" value="1"/>
</dbReference>
<dbReference type="Gene3D" id="3.40.50.1980">
    <property type="entry name" value="Nitrogenase molybdenum iron protein domain"/>
    <property type="match status" value="2"/>
</dbReference>
<dbReference type="CDD" id="cd01144">
    <property type="entry name" value="BtuF"/>
    <property type="match status" value="1"/>
</dbReference>
<dbReference type="Pfam" id="PF01497">
    <property type="entry name" value="Peripla_BP_2"/>
    <property type="match status" value="1"/>
</dbReference>
<evidence type="ECO:0000256" key="1">
    <source>
        <dbReference type="ARBA" id="ARBA00022729"/>
    </source>
</evidence>
<accession>A0A2S0VLW9</accession>
<evidence type="ECO:0000256" key="2">
    <source>
        <dbReference type="SAM" id="SignalP"/>
    </source>
</evidence>
<dbReference type="Proteomes" id="UP000244441">
    <property type="component" value="Chromosome"/>
</dbReference>
<dbReference type="KEGG" id="cate:C2869_01525"/>
<dbReference type="AlphaFoldDB" id="A0A2S0VLW9"/>
<feature type="signal peptide" evidence="2">
    <location>
        <begin position="1"/>
        <end position="31"/>
    </location>
</feature>
<name>A0A2S0VLW9_9ALTE</name>
<dbReference type="GO" id="GO:0071281">
    <property type="term" value="P:cellular response to iron ion"/>
    <property type="evidence" value="ECO:0007669"/>
    <property type="project" value="TreeGrafter"/>
</dbReference>
<dbReference type="InterPro" id="IPR054828">
    <property type="entry name" value="Vit_B12_bind_prot"/>
</dbReference>
<feature type="chain" id="PRO_5015763718" evidence="2">
    <location>
        <begin position="32"/>
        <end position="290"/>
    </location>
</feature>
<reference evidence="4 5" key="1">
    <citation type="submission" date="2018-01" db="EMBL/GenBank/DDBJ databases">
        <title>Genome sequence of a Cantenovulum-like bacteria.</title>
        <authorList>
            <person name="Tan W.R."/>
            <person name="Lau N.-S."/>
            <person name="Go F."/>
            <person name="Amirul A.-A.A."/>
        </authorList>
    </citation>
    <scope>NUCLEOTIDE SEQUENCE [LARGE SCALE GENOMIC DNA]</scope>
    <source>
        <strain evidence="4 5">CCB-QB4</strain>
    </source>
</reference>
<organism evidence="4 5">
    <name type="scientific">Saccharobesus litoralis</name>
    <dbReference type="NCBI Taxonomy" id="2172099"/>
    <lineage>
        <taxon>Bacteria</taxon>
        <taxon>Pseudomonadati</taxon>
        <taxon>Pseudomonadota</taxon>
        <taxon>Gammaproteobacteria</taxon>
        <taxon>Alteromonadales</taxon>
        <taxon>Alteromonadaceae</taxon>
        <taxon>Saccharobesus</taxon>
    </lineage>
</organism>
<dbReference type="InterPro" id="IPR050902">
    <property type="entry name" value="ABC_Transporter_SBP"/>
</dbReference>
<evidence type="ECO:0000313" key="5">
    <source>
        <dbReference type="Proteomes" id="UP000244441"/>
    </source>
</evidence>
<dbReference type="InterPro" id="IPR002491">
    <property type="entry name" value="ABC_transptr_periplasmic_BD"/>
</dbReference>
<keyword evidence="1 2" id="KW-0732">Signal</keyword>
<evidence type="ECO:0000259" key="3">
    <source>
        <dbReference type="PROSITE" id="PS50983"/>
    </source>
</evidence>
<protein>
    <submittedName>
        <fullName evidence="4">Cobalamin-binding protein</fullName>
    </submittedName>
</protein>
<dbReference type="PANTHER" id="PTHR30535">
    <property type="entry name" value="VITAMIN B12-BINDING PROTEIN"/>
    <property type="match status" value="1"/>
</dbReference>
<dbReference type="PANTHER" id="PTHR30535:SF34">
    <property type="entry name" value="MOLYBDATE-BINDING PROTEIN MOLA"/>
    <property type="match status" value="1"/>
</dbReference>
<dbReference type="EMBL" id="CP026604">
    <property type="protein sequence ID" value="AWB65203.1"/>
    <property type="molecule type" value="Genomic_DNA"/>
</dbReference>
<dbReference type="PROSITE" id="PS50983">
    <property type="entry name" value="FE_B12_PBP"/>
    <property type="match status" value="1"/>
</dbReference>
<evidence type="ECO:0000313" key="4">
    <source>
        <dbReference type="EMBL" id="AWB65203.1"/>
    </source>
</evidence>